<sequence>MATKNESNPTTLNEILDNWQLVTLNNIHTTIPGTILSFDPVKMEASVLPLARPVIAGQEVQPQPIDRCPVCFLNDSTFAVRHPLQKGDLVVIGFSEVSLEKILTTKKPESVTKNGKFNMSDGIIIGTIDGEYDKMPSDNAADLLIINKKTGHKIVFKVDGSIDTTVEIITALNATSIKAPNAVIECKTVIASEKVEAPMVNGTTDVTFAGVSGKGHTHSYRPGDGSPTNTGAPK</sequence>
<dbReference type="Pfam" id="PF18352">
    <property type="entry name" value="Gp138_N"/>
    <property type="match status" value="1"/>
</dbReference>
<organism evidence="3 4">
    <name type="scientific">Fusobacterium ulcerans 12-1B</name>
    <dbReference type="NCBI Taxonomy" id="457404"/>
    <lineage>
        <taxon>Bacteria</taxon>
        <taxon>Fusobacteriati</taxon>
        <taxon>Fusobacteriota</taxon>
        <taxon>Fusobacteriia</taxon>
        <taxon>Fusobacteriales</taxon>
        <taxon>Fusobacteriaceae</taxon>
        <taxon>Fusobacterium</taxon>
    </lineage>
</organism>
<dbReference type="InterPro" id="IPR037026">
    <property type="entry name" value="Vgr_OB-fold_dom_sf"/>
</dbReference>
<reference evidence="3 4" key="1">
    <citation type="submission" date="2012-07" db="EMBL/GenBank/DDBJ databases">
        <title>The Genome Sequence of Fusobacterium ulcerans 12_1B.</title>
        <authorList>
            <consortium name="The Broad Institute Genome Sequencing Platform"/>
            <person name="Earl A."/>
            <person name="Ward D."/>
            <person name="Feldgarden M."/>
            <person name="Gevers D."/>
            <person name="Strauss J."/>
            <person name="Ambrose C.E."/>
            <person name="Allen-Vercoe E."/>
            <person name="Walker B."/>
            <person name="Young S.K."/>
            <person name="Zeng Q."/>
            <person name="Gargeya S."/>
            <person name="Fitzgerald M."/>
            <person name="Haas B."/>
            <person name="Abouelleil A."/>
            <person name="Alvarado L."/>
            <person name="Arachchi H.M."/>
            <person name="Berlin A.M."/>
            <person name="Chapman S.B."/>
            <person name="Goldberg J."/>
            <person name="Griggs A."/>
            <person name="Gujja S."/>
            <person name="Hansen M."/>
            <person name="Howarth C."/>
            <person name="Imamovic A."/>
            <person name="Larimer J."/>
            <person name="McCowen C."/>
            <person name="Montmayeur A."/>
            <person name="Murphy C."/>
            <person name="Neiman D."/>
            <person name="Pearson M."/>
            <person name="Priest M."/>
            <person name="Roberts A."/>
            <person name="Saif S."/>
            <person name="Shea T."/>
            <person name="Sisk P."/>
            <person name="Sykes S."/>
            <person name="Wortman J."/>
            <person name="Nusbaum C."/>
            <person name="Birren B."/>
        </authorList>
    </citation>
    <scope>NUCLEOTIDE SEQUENCE [LARGE SCALE GENOMIC DNA]</scope>
    <source>
        <strain evidence="3 4">12_1B</strain>
    </source>
</reference>
<dbReference type="BioCyc" id="FSP457404-HMP:GTSQ-2559-MONOMER"/>
<dbReference type="RefSeq" id="WP_008698272.1">
    <property type="nucleotide sequence ID" value="NZ_KE161009.1"/>
</dbReference>
<dbReference type="InterPro" id="IPR041599">
    <property type="entry name" value="Gp138_N"/>
</dbReference>
<feature type="domain" description="Phage protein Gp138 N-terminal" evidence="2">
    <location>
        <begin position="31"/>
        <end position="125"/>
    </location>
</feature>
<gene>
    <name evidence="3" type="ORF">HMPREF0402_02533</name>
</gene>
<accession>H1PVU0</accession>
<comment type="caution">
    <text evidence="3">The sequence shown here is derived from an EMBL/GenBank/DDBJ whole genome shotgun (WGS) entry which is preliminary data.</text>
</comment>
<evidence type="ECO:0000313" key="4">
    <source>
        <dbReference type="Proteomes" id="UP000003233"/>
    </source>
</evidence>
<dbReference type="Gene3D" id="2.40.50.230">
    <property type="entry name" value="Gp5 N-terminal domain"/>
    <property type="match status" value="1"/>
</dbReference>
<proteinExistence type="predicted"/>
<dbReference type="EMBL" id="AGWJ02000023">
    <property type="protein sequence ID" value="EHO79794.1"/>
    <property type="molecule type" value="Genomic_DNA"/>
</dbReference>
<evidence type="ECO:0000313" key="3">
    <source>
        <dbReference type="EMBL" id="EHO79794.1"/>
    </source>
</evidence>
<dbReference type="AlphaFoldDB" id="H1PVU0"/>
<protein>
    <recommendedName>
        <fullName evidence="2">Phage protein Gp138 N-terminal domain-containing protein</fullName>
    </recommendedName>
</protein>
<evidence type="ECO:0000259" key="2">
    <source>
        <dbReference type="Pfam" id="PF18352"/>
    </source>
</evidence>
<dbReference type="PATRIC" id="fig|457404.5.peg.2618"/>
<dbReference type="HOGENOM" id="CLU_1281641_0_0_0"/>
<evidence type="ECO:0000256" key="1">
    <source>
        <dbReference type="SAM" id="MobiDB-lite"/>
    </source>
</evidence>
<feature type="region of interest" description="Disordered" evidence="1">
    <location>
        <begin position="212"/>
        <end position="234"/>
    </location>
</feature>
<dbReference type="Proteomes" id="UP000003233">
    <property type="component" value="Unassembled WGS sequence"/>
</dbReference>
<keyword evidence="4" id="KW-1185">Reference proteome</keyword>
<name>H1PVU0_9FUSO</name>